<evidence type="ECO:0000313" key="3">
    <source>
        <dbReference type="EMBL" id="KAK7394798.1"/>
    </source>
</evidence>
<dbReference type="PANTHER" id="PTHR31775">
    <property type="entry name" value="OS02G0117200 PROTEIN"/>
    <property type="match status" value="1"/>
</dbReference>
<organism evidence="4 5">
    <name type="scientific">Psophocarpus tetragonolobus</name>
    <name type="common">Winged bean</name>
    <name type="synonym">Dolichos tetragonolobus</name>
    <dbReference type="NCBI Taxonomy" id="3891"/>
    <lineage>
        <taxon>Eukaryota</taxon>
        <taxon>Viridiplantae</taxon>
        <taxon>Streptophyta</taxon>
        <taxon>Embryophyta</taxon>
        <taxon>Tracheophyta</taxon>
        <taxon>Spermatophyta</taxon>
        <taxon>Magnoliopsida</taxon>
        <taxon>eudicotyledons</taxon>
        <taxon>Gunneridae</taxon>
        <taxon>Pentapetalae</taxon>
        <taxon>rosids</taxon>
        <taxon>fabids</taxon>
        <taxon>Fabales</taxon>
        <taxon>Fabaceae</taxon>
        <taxon>Papilionoideae</taxon>
        <taxon>50 kb inversion clade</taxon>
        <taxon>NPAAA clade</taxon>
        <taxon>indigoferoid/millettioid clade</taxon>
        <taxon>Phaseoleae</taxon>
        <taxon>Psophocarpus</taxon>
    </lineage>
</organism>
<keyword evidence="5" id="KW-1185">Reference proteome</keyword>
<protein>
    <recommendedName>
        <fullName evidence="2">Remorin C-terminal domain-containing protein</fullName>
    </recommendedName>
</protein>
<dbReference type="AlphaFoldDB" id="A0AAN9XJP1"/>
<name>A0AAN9XJP1_PSOTE</name>
<comment type="similarity">
    <text evidence="1">Belongs to the remorin family.</text>
</comment>
<dbReference type="EMBL" id="JAYMYS010000004">
    <property type="protein sequence ID" value="KAK7394799.1"/>
    <property type="molecule type" value="Genomic_DNA"/>
</dbReference>
<dbReference type="EMBL" id="JAYMYS010000004">
    <property type="protein sequence ID" value="KAK7394798.1"/>
    <property type="molecule type" value="Genomic_DNA"/>
</dbReference>
<evidence type="ECO:0000313" key="4">
    <source>
        <dbReference type="EMBL" id="KAK7394799.1"/>
    </source>
</evidence>
<dbReference type="Pfam" id="PF03763">
    <property type="entry name" value="Remorin_C"/>
    <property type="match status" value="1"/>
</dbReference>
<dbReference type="InterPro" id="IPR005516">
    <property type="entry name" value="Remorin_C"/>
</dbReference>
<evidence type="ECO:0000259" key="2">
    <source>
        <dbReference type="Pfam" id="PF03763"/>
    </source>
</evidence>
<reference evidence="4 5" key="1">
    <citation type="submission" date="2024-01" db="EMBL/GenBank/DDBJ databases">
        <title>The genomes of 5 underutilized Papilionoideae crops provide insights into root nodulation and disease resistanc.</title>
        <authorList>
            <person name="Jiang F."/>
        </authorList>
    </citation>
    <scope>NUCLEOTIDE SEQUENCE [LARGE SCALE GENOMIC DNA]</scope>
    <source>
        <strain evidence="4">DUOXIRENSHENG_FW03</strain>
        <tissue evidence="4">Leaves</tissue>
    </source>
</reference>
<accession>A0AAN9XJP1</accession>
<evidence type="ECO:0000256" key="1">
    <source>
        <dbReference type="ARBA" id="ARBA00005711"/>
    </source>
</evidence>
<evidence type="ECO:0000313" key="5">
    <source>
        <dbReference type="Proteomes" id="UP001386955"/>
    </source>
</evidence>
<dbReference type="PANTHER" id="PTHR31775:SF31">
    <property type="entry name" value="REMORIN-LIKE"/>
    <property type="match status" value="1"/>
</dbReference>
<proteinExistence type="inferred from homology"/>
<gene>
    <name evidence="3" type="ORF">VNO78_15337</name>
    <name evidence="4" type="ORF">VNO78_15338</name>
</gene>
<comment type="caution">
    <text evidence="4">The sequence shown here is derived from an EMBL/GenBank/DDBJ whole genome shotgun (WGS) entry which is preliminary data.</text>
</comment>
<dbReference type="Proteomes" id="UP001386955">
    <property type="component" value="Unassembled WGS sequence"/>
</dbReference>
<sequence length="101" mass="11349">MPSMVCKISLAQKQLSAIASWENSKKATLEAELKKNEEQLEKKKAEYGERMKNKLALVHKEAEEKRAVVQAKLGEGVLKVEEIAARYRATGTIPKKTVGYF</sequence>
<feature type="domain" description="Remorin C-terminal" evidence="2">
    <location>
        <begin position="11"/>
        <end position="96"/>
    </location>
</feature>